<dbReference type="HOGENOM" id="CLU_197247_0_0_2"/>
<evidence type="ECO:0000313" key="1">
    <source>
        <dbReference type="EMBL" id="ABR56088.1"/>
    </source>
</evidence>
<dbReference type="eggNOG" id="arCOG12660">
    <property type="taxonomic scope" value="Archaea"/>
</dbReference>
<evidence type="ECO:0000313" key="2">
    <source>
        <dbReference type="Proteomes" id="UP000001106"/>
    </source>
</evidence>
<keyword evidence="2" id="KW-1185">Reference proteome</keyword>
<accession>A6UUB6</accession>
<organism evidence="1 2">
    <name type="scientific">Methanococcus aeolicus (strain ATCC BAA-1280 / DSM 17508 / OCM 812 / Nankai-3)</name>
    <dbReference type="NCBI Taxonomy" id="419665"/>
    <lineage>
        <taxon>Archaea</taxon>
        <taxon>Methanobacteriati</taxon>
        <taxon>Methanobacteriota</taxon>
        <taxon>Methanomada group</taxon>
        <taxon>Methanococci</taxon>
        <taxon>Methanococcales</taxon>
        <taxon>Methanococcaceae</taxon>
        <taxon>Methanococcus</taxon>
    </lineage>
</organism>
<gene>
    <name evidence="1" type="ordered locus">Maeo_0502</name>
</gene>
<dbReference type="KEGG" id="mae:Maeo_0502"/>
<dbReference type="STRING" id="419665.Maeo_0502"/>
<name>A6UUB6_META3</name>
<dbReference type="GeneID" id="5326260"/>
<dbReference type="OrthoDB" id="66086at2157"/>
<proteinExistence type="predicted"/>
<sequence length="64" mass="7428">MKIIITCKDENKKIDNNNKNLKVACGLCRGEDTKTTIKMLLEDYGYEIIEITYPKCDIIKNLME</sequence>
<dbReference type="AlphaFoldDB" id="A6UUB6"/>
<protein>
    <submittedName>
        <fullName evidence="1">Uncharacterized protein</fullName>
    </submittedName>
</protein>
<dbReference type="RefSeq" id="WP_011973220.1">
    <property type="nucleotide sequence ID" value="NC_009635.1"/>
</dbReference>
<reference evidence="1" key="1">
    <citation type="submission" date="2007-06" db="EMBL/GenBank/DDBJ databases">
        <title>Complete sequence of Methanococcus aeolicus Nankai-3.</title>
        <authorList>
            <consortium name="US DOE Joint Genome Institute"/>
            <person name="Copeland A."/>
            <person name="Lucas S."/>
            <person name="Lapidus A."/>
            <person name="Barry K."/>
            <person name="Glavina del Rio T."/>
            <person name="Dalin E."/>
            <person name="Tice H."/>
            <person name="Pitluck S."/>
            <person name="Chain P."/>
            <person name="Malfatti S."/>
            <person name="Shin M."/>
            <person name="Vergez L."/>
            <person name="Schmutz J."/>
            <person name="Larimer F."/>
            <person name="Land M."/>
            <person name="Hauser L."/>
            <person name="Kyrpides N."/>
            <person name="Lykidis A."/>
            <person name="Sieprawska-Lupa M."/>
            <person name="Whitman W.B."/>
            <person name="Richardson P."/>
        </authorList>
    </citation>
    <scope>NUCLEOTIDE SEQUENCE [LARGE SCALE GENOMIC DNA]</scope>
    <source>
        <strain evidence="1">Nankai-3</strain>
    </source>
</reference>
<dbReference type="EMBL" id="CP000743">
    <property type="protein sequence ID" value="ABR56088.1"/>
    <property type="molecule type" value="Genomic_DNA"/>
</dbReference>
<dbReference type="Proteomes" id="UP000001106">
    <property type="component" value="Chromosome"/>
</dbReference>